<dbReference type="Gene3D" id="3.40.50.150">
    <property type="entry name" value="Vaccinia Virus protein VP39"/>
    <property type="match status" value="1"/>
</dbReference>
<evidence type="ECO:0008006" key="2">
    <source>
        <dbReference type="Google" id="ProtNLM"/>
    </source>
</evidence>
<name>A0A6C0ICB8_9ZZZZ</name>
<protein>
    <recommendedName>
        <fullName evidence="2">Methyltransferase</fullName>
    </recommendedName>
</protein>
<organism evidence="1">
    <name type="scientific">viral metagenome</name>
    <dbReference type="NCBI Taxonomy" id="1070528"/>
    <lineage>
        <taxon>unclassified sequences</taxon>
        <taxon>metagenomes</taxon>
        <taxon>organismal metagenomes</taxon>
    </lineage>
</organism>
<dbReference type="EMBL" id="MN740156">
    <property type="protein sequence ID" value="QHT90674.1"/>
    <property type="molecule type" value="Genomic_DNA"/>
</dbReference>
<proteinExistence type="predicted"/>
<dbReference type="Pfam" id="PF13578">
    <property type="entry name" value="Methyltransf_24"/>
    <property type="match status" value="1"/>
</dbReference>
<sequence>MNTDSSEYHILSNAVERVKDVDGLTCEIGVREGGGTKLIMETLLKTNQSKIHVAIDPFGNIEYEHWETKKERVDYTNTMKNRMLANLYALCHETGMECLFFPLEDTEFFKRYCDGIPIYDECKCIVNKYALVFLDGPHTTKLVRNEFDFFKMRIPSGGVIVFDDVDQYPHMDQLDSYIRSNGFDLLEQGFSKISYVKH</sequence>
<dbReference type="AlphaFoldDB" id="A0A6C0ICB8"/>
<reference evidence="1" key="1">
    <citation type="journal article" date="2020" name="Nature">
        <title>Giant virus diversity and host interactions through global metagenomics.</title>
        <authorList>
            <person name="Schulz F."/>
            <person name="Roux S."/>
            <person name="Paez-Espino D."/>
            <person name="Jungbluth S."/>
            <person name="Walsh D.A."/>
            <person name="Denef V.J."/>
            <person name="McMahon K.D."/>
            <person name="Konstantinidis K.T."/>
            <person name="Eloe-Fadrosh E.A."/>
            <person name="Kyrpides N.C."/>
            <person name="Woyke T."/>
        </authorList>
    </citation>
    <scope>NUCLEOTIDE SEQUENCE</scope>
    <source>
        <strain evidence="1">GVMAG-M-3300023184-71</strain>
    </source>
</reference>
<dbReference type="InterPro" id="IPR029063">
    <property type="entry name" value="SAM-dependent_MTases_sf"/>
</dbReference>
<evidence type="ECO:0000313" key="1">
    <source>
        <dbReference type="EMBL" id="QHT90674.1"/>
    </source>
</evidence>
<accession>A0A6C0ICB8</accession>